<proteinExistence type="predicted"/>
<name>Q6W380_9CREN</name>
<keyword evidence="1" id="KW-0812">Transmembrane</keyword>
<reference evidence="2" key="1">
    <citation type="journal article" date="2004" name="Environ. Microbiol.">
        <title>Comparative analysis of a genome fragment of an uncultivated mesopelagic crenarchaeote reveals multiple horizontal gene transfers.</title>
        <authorList>
            <person name="Lopez-Garcia P."/>
            <person name="Brochier C."/>
            <person name="Moreira D."/>
            <person name="Rodriguez-Valera F."/>
        </authorList>
    </citation>
    <scope>NUCLEOTIDE SEQUENCE</scope>
</reference>
<accession>Q6W380</accession>
<dbReference type="EMBL" id="AY316120">
    <property type="protein sequence ID" value="AAR24489.1"/>
    <property type="molecule type" value="Genomic_DNA"/>
</dbReference>
<organism evidence="2">
    <name type="scientific">uncultured crenarchaeote DeepAnt-EC39</name>
    <dbReference type="NCBI Taxonomy" id="247023"/>
    <lineage>
        <taxon>Archaea</taxon>
        <taxon>Thermoproteota</taxon>
        <taxon>environmental samples</taxon>
    </lineage>
</organism>
<evidence type="ECO:0000313" key="2">
    <source>
        <dbReference type="EMBL" id="AAR24489.1"/>
    </source>
</evidence>
<feature type="transmembrane region" description="Helical" evidence="1">
    <location>
        <begin position="6"/>
        <end position="27"/>
    </location>
</feature>
<evidence type="ECO:0000256" key="1">
    <source>
        <dbReference type="SAM" id="Phobius"/>
    </source>
</evidence>
<keyword evidence="1" id="KW-0472">Membrane</keyword>
<dbReference type="AlphaFoldDB" id="Q6W380"/>
<sequence length="67" mass="7739">MVCYNYYMMLWIVAAAIGILVIVVLIYKYTRTSKYDILGFSMYCKVCGDKINGLKCPKCAQKKNDLR</sequence>
<keyword evidence="1" id="KW-1133">Transmembrane helix</keyword>
<protein>
    <submittedName>
        <fullName evidence="2">Hypothetical membrane protein</fullName>
    </submittedName>
</protein>